<dbReference type="EC" id="3.6.4.-" evidence="4"/>
<comment type="subunit">
    <text evidence="4">Component of the INO80 chromatin-remodeling complex.</text>
</comment>
<comment type="domain">
    <text evidence="4">The DBINO region is involved in binding to DNA.</text>
</comment>
<dbReference type="Gene3D" id="3.40.50.300">
    <property type="entry name" value="P-loop containing nucleotide triphosphate hydrolases"/>
    <property type="match status" value="1"/>
</dbReference>
<dbReference type="GO" id="GO:0016887">
    <property type="term" value="F:ATP hydrolysis activity"/>
    <property type="evidence" value="ECO:0007669"/>
    <property type="project" value="TreeGrafter"/>
</dbReference>
<comment type="catalytic activity">
    <reaction evidence="4">
        <text>ATP + H2O = ADP + phosphate + H(+)</text>
        <dbReference type="Rhea" id="RHEA:13065"/>
        <dbReference type="ChEBI" id="CHEBI:15377"/>
        <dbReference type="ChEBI" id="CHEBI:15378"/>
        <dbReference type="ChEBI" id="CHEBI:30616"/>
        <dbReference type="ChEBI" id="CHEBI:43474"/>
        <dbReference type="ChEBI" id="CHEBI:456216"/>
    </reaction>
</comment>
<proteinExistence type="inferred from homology"/>
<dbReference type="GO" id="GO:0031011">
    <property type="term" value="C:Ino80 complex"/>
    <property type="evidence" value="ECO:0007669"/>
    <property type="project" value="UniProtKB-UniRule"/>
</dbReference>
<dbReference type="PANTHER" id="PTHR45685:SF2">
    <property type="entry name" value="CHROMATIN-REMODELING ATPASE INO80"/>
    <property type="match status" value="1"/>
</dbReference>
<dbReference type="InterPro" id="IPR050520">
    <property type="entry name" value="INO80/SWR1_helicase"/>
</dbReference>
<dbReference type="GO" id="GO:0005524">
    <property type="term" value="F:ATP binding"/>
    <property type="evidence" value="ECO:0007669"/>
    <property type="project" value="UniProtKB-UniRule"/>
</dbReference>
<keyword evidence="6" id="KW-1185">Reference proteome</keyword>
<protein>
    <recommendedName>
        <fullName evidence="4">Chromatin-remodeling ATPase INO80</fullName>
        <ecNumber evidence="4">3.6.4.-</ecNumber>
    </recommendedName>
</protein>
<dbReference type="PANTHER" id="PTHR45685">
    <property type="entry name" value="HELICASE SRCAP-RELATED"/>
    <property type="match status" value="1"/>
</dbReference>
<keyword evidence="4" id="KW-0227">DNA damage</keyword>
<evidence type="ECO:0000256" key="1">
    <source>
        <dbReference type="ARBA" id="ARBA00004123"/>
    </source>
</evidence>
<dbReference type="GO" id="GO:0003677">
    <property type="term" value="F:DNA binding"/>
    <property type="evidence" value="ECO:0007669"/>
    <property type="project" value="UniProtKB-UniRule"/>
</dbReference>
<dbReference type="Proteomes" id="UP001152622">
    <property type="component" value="Chromosome 15"/>
</dbReference>
<keyword evidence="4" id="KW-0234">DNA repair</keyword>
<evidence type="ECO:0000313" key="6">
    <source>
        <dbReference type="Proteomes" id="UP001152622"/>
    </source>
</evidence>
<dbReference type="AlphaFoldDB" id="A0A9Q1IJ87"/>
<dbReference type="EMBL" id="JAINUF010000015">
    <property type="protein sequence ID" value="KAJ8341504.1"/>
    <property type="molecule type" value="Genomic_DNA"/>
</dbReference>
<keyword evidence="4" id="KW-0378">Hydrolase</keyword>
<gene>
    <name evidence="5" type="ORF">SKAU_G00337950</name>
</gene>
<keyword evidence="2" id="KW-0547">Nucleotide-binding</keyword>
<evidence type="ECO:0000256" key="2">
    <source>
        <dbReference type="ARBA" id="ARBA00022741"/>
    </source>
</evidence>
<dbReference type="InterPro" id="IPR027417">
    <property type="entry name" value="P-loop_NTPase"/>
</dbReference>
<organism evidence="5 6">
    <name type="scientific">Synaphobranchus kaupii</name>
    <name type="common">Kaup's arrowtooth eel</name>
    <dbReference type="NCBI Taxonomy" id="118154"/>
    <lineage>
        <taxon>Eukaryota</taxon>
        <taxon>Metazoa</taxon>
        <taxon>Chordata</taxon>
        <taxon>Craniata</taxon>
        <taxon>Vertebrata</taxon>
        <taxon>Euteleostomi</taxon>
        <taxon>Actinopterygii</taxon>
        <taxon>Neopterygii</taxon>
        <taxon>Teleostei</taxon>
        <taxon>Anguilliformes</taxon>
        <taxon>Synaphobranchidae</taxon>
        <taxon>Synaphobranchus</taxon>
    </lineage>
</organism>
<keyword evidence="4" id="KW-0238">DNA-binding</keyword>
<reference evidence="5" key="1">
    <citation type="journal article" date="2023" name="Science">
        <title>Genome structures resolve the early diversification of teleost fishes.</title>
        <authorList>
            <person name="Parey E."/>
            <person name="Louis A."/>
            <person name="Montfort J."/>
            <person name="Bouchez O."/>
            <person name="Roques C."/>
            <person name="Iampietro C."/>
            <person name="Lluch J."/>
            <person name="Castinel A."/>
            <person name="Donnadieu C."/>
            <person name="Desvignes T."/>
            <person name="Floi Bucao C."/>
            <person name="Jouanno E."/>
            <person name="Wen M."/>
            <person name="Mejri S."/>
            <person name="Dirks R."/>
            <person name="Jansen H."/>
            <person name="Henkel C."/>
            <person name="Chen W.J."/>
            <person name="Zahm M."/>
            <person name="Cabau C."/>
            <person name="Klopp C."/>
            <person name="Thompson A.W."/>
            <person name="Robinson-Rechavi M."/>
            <person name="Braasch I."/>
            <person name="Lecointre G."/>
            <person name="Bobe J."/>
            <person name="Postlethwait J.H."/>
            <person name="Berthelot C."/>
            <person name="Roest Crollius H."/>
            <person name="Guiguen Y."/>
        </authorList>
    </citation>
    <scope>NUCLEOTIDE SEQUENCE</scope>
    <source>
        <strain evidence="5">WJC10195</strain>
    </source>
</reference>
<dbReference type="GO" id="GO:0006281">
    <property type="term" value="P:DNA repair"/>
    <property type="evidence" value="ECO:0007669"/>
    <property type="project" value="UniProtKB-UniRule"/>
</dbReference>
<accession>A0A9Q1IJ87</accession>
<evidence type="ECO:0000313" key="5">
    <source>
        <dbReference type="EMBL" id="KAJ8341504.1"/>
    </source>
</evidence>
<dbReference type="GO" id="GO:0042393">
    <property type="term" value="F:histone binding"/>
    <property type="evidence" value="ECO:0007669"/>
    <property type="project" value="TreeGrafter"/>
</dbReference>
<keyword evidence="3 4" id="KW-0067">ATP-binding</keyword>
<sequence>MLFTLSRKLPTFGSLMTLLKAQGHCTLLYSQMTLKIDLLGEYTVYRKRARAYVRLDGSSEISERRDTVADFQSRAYNFAFPLSMKARELDMSLTTGDNAYPTKTPAARAGTGADMAMASPRALEVAASRAGRTVVENEQQTSPLPQQQPMTTARPKCLGAFMLSSTNTPLNTQGKAWLRPLAASFTRKTIVLHPAVLTDRVNVVVFTGIFEDDVTHHLWTIILFLWMQSRDMK</sequence>
<dbReference type="OrthoDB" id="448448at2759"/>
<dbReference type="GO" id="GO:0006338">
    <property type="term" value="P:chromatin remodeling"/>
    <property type="evidence" value="ECO:0007669"/>
    <property type="project" value="UniProtKB-UniRule"/>
</dbReference>
<comment type="caution">
    <text evidence="5">The sequence shown here is derived from an EMBL/GenBank/DDBJ whole genome shotgun (WGS) entry which is preliminary data.</text>
</comment>
<name>A0A9Q1IJ87_SYNKA</name>
<comment type="function">
    <text evidence="4">ATPase component of the INO80 complex which remodels chromatin by shifting nucleosomes and is involved in DNA repair.</text>
</comment>
<evidence type="ECO:0000256" key="4">
    <source>
        <dbReference type="RuleBase" id="RU368001"/>
    </source>
</evidence>
<comment type="similarity">
    <text evidence="4">Belongs to the SNF2/RAD54 helicase family.</text>
</comment>
<evidence type="ECO:0000256" key="3">
    <source>
        <dbReference type="ARBA" id="ARBA00022840"/>
    </source>
</evidence>
<comment type="subcellular location">
    <subcellularLocation>
        <location evidence="1 4">Nucleus</location>
    </subcellularLocation>
</comment>